<sequence>MQPELNSNLTDIIANVIFYYDYVLTLQREVELFWLKPRRSWAFTLFIANRYIPIIARVPTLLELFWQSEDGTVCTVVTLYYERFEIIVVQLIGGAIMTMRIYALYEKSRRVLSFLVVYAIVCIAVACWATLTPESPGSPLVPSPPLQFGCSISLTVDDAQRLAIAWSGQLAFDAIVLSMTLWRSLRIRKLGNHALLDVLIRDGFLYFSVMCVANVGNIIALLMCNTATTKVAFATFTNSISVTLISRLMLNLRSPKVTASSHLCTPTYLRDGTLLVTTVVSPDFTCPSRFVDEPALELQQVSIRS</sequence>
<dbReference type="OrthoDB" id="2686513at2759"/>
<feature type="transmembrane region" description="Helical" evidence="1">
    <location>
        <begin position="86"/>
        <end position="105"/>
    </location>
</feature>
<dbReference type="InterPro" id="IPR045340">
    <property type="entry name" value="DUF6533"/>
</dbReference>
<organism evidence="3 4">
    <name type="scientific">Scleroderma citrinum Foug A</name>
    <dbReference type="NCBI Taxonomy" id="1036808"/>
    <lineage>
        <taxon>Eukaryota</taxon>
        <taxon>Fungi</taxon>
        <taxon>Dikarya</taxon>
        <taxon>Basidiomycota</taxon>
        <taxon>Agaricomycotina</taxon>
        <taxon>Agaricomycetes</taxon>
        <taxon>Agaricomycetidae</taxon>
        <taxon>Boletales</taxon>
        <taxon>Sclerodermatineae</taxon>
        <taxon>Sclerodermataceae</taxon>
        <taxon>Scleroderma</taxon>
    </lineage>
</organism>
<feature type="domain" description="DUF6533" evidence="2">
    <location>
        <begin position="14"/>
        <end position="55"/>
    </location>
</feature>
<accession>A0A0C2ZTS7</accession>
<dbReference type="InParanoid" id="A0A0C2ZTS7"/>
<feature type="transmembrane region" description="Helical" evidence="1">
    <location>
        <begin position="112"/>
        <end position="131"/>
    </location>
</feature>
<keyword evidence="1" id="KW-0812">Transmembrane</keyword>
<dbReference type="Pfam" id="PF20151">
    <property type="entry name" value="DUF6533"/>
    <property type="match status" value="1"/>
</dbReference>
<evidence type="ECO:0000313" key="3">
    <source>
        <dbReference type="EMBL" id="KIM64918.1"/>
    </source>
</evidence>
<proteinExistence type="predicted"/>
<evidence type="ECO:0000256" key="1">
    <source>
        <dbReference type="SAM" id="Phobius"/>
    </source>
</evidence>
<keyword evidence="1" id="KW-0472">Membrane</keyword>
<dbReference type="AlphaFoldDB" id="A0A0C2ZTS7"/>
<keyword evidence="1" id="KW-1133">Transmembrane helix</keyword>
<keyword evidence="4" id="KW-1185">Reference proteome</keyword>
<gene>
    <name evidence="3" type="ORF">SCLCIDRAFT_1213027</name>
</gene>
<name>A0A0C2ZTS7_9AGAM</name>
<protein>
    <recommendedName>
        <fullName evidence="2">DUF6533 domain-containing protein</fullName>
    </recommendedName>
</protein>
<dbReference type="EMBL" id="KN822026">
    <property type="protein sequence ID" value="KIM64918.1"/>
    <property type="molecule type" value="Genomic_DNA"/>
</dbReference>
<evidence type="ECO:0000313" key="4">
    <source>
        <dbReference type="Proteomes" id="UP000053989"/>
    </source>
</evidence>
<evidence type="ECO:0000259" key="2">
    <source>
        <dbReference type="Pfam" id="PF20151"/>
    </source>
</evidence>
<dbReference type="HOGENOM" id="CLU_035509_7_3_1"/>
<feature type="transmembrane region" description="Helical" evidence="1">
    <location>
        <begin position="203"/>
        <end position="223"/>
    </location>
</feature>
<reference evidence="4" key="2">
    <citation type="submission" date="2015-01" db="EMBL/GenBank/DDBJ databases">
        <title>Evolutionary Origins and Diversification of the Mycorrhizal Mutualists.</title>
        <authorList>
            <consortium name="DOE Joint Genome Institute"/>
            <consortium name="Mycorrhizal Genomics Consortium"/>
            <person name="Kohler A."/>
            <person name="Kuo A."/>
            <person name="Nagy L.G."/>
            <person name="Floudas D."/>
            <person name="Copeland A."/>
            <person name="Barry K.W."/>
            <person name="Cichocki N."/>
            <person name="Veneault-Fourrey C."/>
            <person name="LaButti K."/>
            <person name="Lindquist E.A."/>
            <person name="Lipzen A."/>
            <person name="Lundell T."/>
            <person name="Morin E."/>
            <person name="Murat C."/>
            <person name="Riley R."/>
            <person name="Ohm R."/>
            <person name="Sun H."/>
            <person name="Tunlid A."/>
            <person name="Henrissat B."/>
            <person name="Grigoriev I.V."/>
            <person name="Hibbett D.S."/>
            <person name="Martin F."/>
        </authorList>
    </citation>
    <scope>NUCLEOTIDE SEQUENCE [LARGE SCALE GENOMIC DNA]</scope>
    <source>
        <strain evidence="4">Foug A</strain>
    </source>
</reference>
<reference evidence="3 4" key="1">
    <citation type="submission" date="2014-04" db="EMBL/GenBank/DDBJ databases">
        <authorList>
            <consortium name="DOE Joint Genome Institute"/>
            <person name="Kuo A."/>
            <person name="Kohler A."/>
            <person name="Nagy L.G."/>
            <person name="Floudas D."/>
            <person name="Copeland A."/>
            <person name="Barry K.W."/>
            <person name="Cichocki N."/>
            <person name="Veneault-Fourrey C."/>
            <person name="LaButti K."/>
            <person name="Lindquist E.A."/>
            <person name="Lipzen A."/>
            <person name="Lundell T."/>
            <person name="Morin E."/>
            <person name="Murat C."/>
            <person name="Sun H."/>
            <person name="Tunlid A."/>
            <person name="Henrissat B."/>
            <person name="Grigoriev I.V."/>
            <person name="Hibbett D.S."/>
            <person name="Martin F."/>
            <person name="Nordberg H.P."/>
            <person name="Cantor M.N."/>
            <person name="Hua S.X."/>
        </authorList>
    </citation>
    <scope>NUCLEOTIDE SEQUENCE [LARGE SCALE GENOMIC DNA]</scope>
    <source>
        <strain evidence="3 4">Foug A</strain>
    </source>
</reference>
<dbReference type="Proteomes" id="UP000053989">
    <property type="component" value="Unassembled WGS sequence"/>
</dbReference>